<sequence>MIINALENCGLDLQLCNSQGYDIDIHCQVYGYPSKDQGKNSKIMFVPCANQLHTNLCGVHAFAINSSCAKFFATLESVYSFFYTVSVKHLSDTRWSAKHEAVKSILKDFDK</sequence>
<proteinExistence type="predicted"/>
<name>A0A9N9SYJ6_DIABA</name>
<dbReference type="OrthoDB" id="10066376at2759"/>
<dbReference type="AlphaFoldDB" id="A0A9N9SYJ6"/>
<evidence type="ECO:0000313" key="2">
    <source>
        <dbReference type="Proteomes" id="UP001153709"/>
    </source>
</evidence>
<keyword evidence="2" id="KW-1185">Reference proteome</keyword>
<reference evidence="1" key="1">
    <citation type="submission" date="2022-01" db="EMBL/GenBank/DDBJ databases">
        <authorList>
            <person name="King R."/>
        </authorList>
    </citation>
    <scope>NUCLEOTIDE SEQUENCE</scope>
</reference>
<dbReference type="Proteomes" id="UP001153709">
    <property type="component" value="Chromosome 3"/>
</dbReference>
<accession>A0A9N9SYJ6</accession>
<organism evidence="1 2">
    <name type="scientific">Diabrotica balteata</name>
    <name type="common">Banded cucumber beetle</name>
    <dbReference type="NCBI Taxonomy" id="107213"/>
    <lineage>
        <taxon>Eukaryota</taxon>
        <taxon>Metazoa</taxon>
        <taxon>Ecdysozoa</taxon>
        <taxon>Arthropoda</taxon>
        <taxon>Hexapoda</taxon>
        <taxon>Insecta</taxon>
        <taxon>Pterygota</taxon>
        <taxon>Neoptera</taxon>
        <taxon>Endopterygota</taxon>
        <taxon>Coleoptera</taxon>
        <taxon>Polyphaga</taxon>
        <taxon>Cucujiformia</taxon>
        <taxon>Chrysomeloidea</taxon>
        <taxon>Chrysomelidae</taxon>
        <taxon>Galerucinae</taxon>
        <taxon>Diabroticina</taxon>
        <taxon>Diabroticites</taxon>
        <taxon>Diabrotica</taxon>
    </lineage>
</organism>
<dbReference type="EMBL" id="OU898278">
    <property type="protein sequence ID" value="CAG9832089.1"/>
    <property type="molecule type" value="Genomic_DNA"/>
</dbReference>
<protein>
    <submittedName>
        <fullName evidence="1">Uncharacterized protein</fullName>
    </submittedName>
</protein>
<evidence type="ECO:0000313" key="1">
    <source>
        <dbReference type="EMBL" id="CAG9832089.1"/>
    </source>
</evidence>
<gene>
    <name evidence="1" type="ORF">DIABBA_LOCUS5622</name>
</gene>